<dbReference type="PANTHER" id="PTHR30004:SF6">
    <property type="entry name" value="D-THREONATE 4-PHOSPHATE DEHYDROGENASE"/>
    <property type="match status" value="1"/>
</dbReference>
<evidence type="ECO:0000313" key="6">
    <source>
        <dbReference type="EMBL" id="MFB5189501.1"/>
    </source>
</evidence>
<accession>A0ABV5AB54</accession>
<dbReference type="NCBIfam" id="TIGR00557">
    <property type="entry name" value="pdxA"/>
    <property type="match status" value="1"/>
</dbReference>
<protein>
    <submittedName>
        <fullName evidence="6">4-hydroxythreonine-4-phosphate dehydrogenase PdxA</fullName>
        <ecNumber evidence="6">1.1.1.262</ecNumber>
    </submittedName>
</protein>
<dbReference type="InterPro" id="IPR005255">
    <property type="entry name" value="PdxA_fam"/>
</dbReference>
<evidence type="ECO:0000256" key="2">
    <source>
        <dbReference type="ARBA" id="ARBA00009464"/>
    </source>
</evidence>
<evidence type="ECO:0000256" key="4">
    <source>
        <dbReference type="ARBA" id="ARBA00023002"/>
    </source>
</evidence>
<keyword evidence="3" id="KW-0479">Metal-binding</keyword>
<sequence>MKKIRIAVTMGDPAGIGPEITLMGLQDPSIANEIEVVVVGDTKRLEAAAEALKVTGRLTDGQVNLRTISDLSEAKYEKGTIDVLDLANVPSDLPWGQVSVEAGNAAFEYVKKSVELAVSKQVDAICTAPINKEAWKLAHVPYPGHTEALAALSGSDKSAMMLVNRGLRVVHVTTHVSLQDAIAMATTERVFERIQLTVNSLEQFGLKNPRIAVAGLNPHAGEGGLFGREDIEQIRPAIELAKQAGMDVSGPWPPDSIYARAATGEFDAVIAMYHDQGHIAIKMLGFDTGINVTLGLPILRTSVDHGTAFDIAGKGIAREQSMVQSLQVAIDFLQGNASGDAQ</sequence>
<evidence type="ECO:0000256" key="3">
    <source>
        <dbReference type="ARBA" id="ARBA00022723"/>
    </source>
</evidence>
<organism evidence="6 7">
    <name type="scientific">Alicyclobacillus fastidiosus</name>
    <dbReference type="NCBI Taxonomy" id="392011"/>
    <lineage>
        <taxon>Bacteria</taxon>
        <taxon>Bacillati</taxon>
        <taxon>Bacillota</taxon>
        <taxon>Bacilli</taxon>
        <taxon>Bacillales</taxon>
        <taxon>Alicyclobacillaceae</taxon>
        <taxon>Alicyclobacillus</taxon>
    </lineage>
</organism>
<name>A0ABV5AB54_9BACL</name>
<comment type="cofactor">
    <cofactor evidence="1">
        <name>a divalent metal cation</name>
        <dbReference type="ChEBI" id="CHEBI:60240"/>
    </cofactor>
</comment>
<keyword evidence="4 6" id="KW-0560">Oxidoreductase</keyword>
<dbReference type="EMBL" id="JBDXSU010000003">
    <property type="protein sequence ID" value="MFB5189501.1"/>
    <property type="molecule type" value="Genomic_DNA"/>
</dbReference>
<dbReference type="Proteomes" id="UP001579974">
    <property type="component" value="Unassembled WGS sequence"/>
</dbReference>
<evidence type="ECO:0000256" key="1">
    <source>
        <dbReference type="ARBA" id="ARBA00001968"/>
    </source>
</evidence>
<comment type="caution">
    <text evidence="6">The sequence shown here is derived from an EMBL/GenBank/DDBJ whole genome shotgun (WGS) entry which is preliminary data.</text>
</comment>
<evidence type="ECO:0000313" key="7">
    <source>
        <dbReference type="Proteomes" id="UP001579974"/>
    </source>
</evidence>
<dbReference type="SUPFAM" id="SSF53659">
    <property type="entry name" value="Isocitrate/Isopropylmalate dehydrogenase-like"/>
    <property type="match status" value="1"/>
</dbReference>
<keyword evidence="7" id="KW-1185">Reference proteome</keyword>
<dbReference type="Pfam" id="PF04166">
    <property type="entry name" value="PdxA"/>
    <property type="match status" value="1"/>
</dbReference>
<dbReference type="RefSeq" id="WP_275475435.1">
    <property type="nucleotide sequence ID" value="NZ_CP162940.1"/>
</dbReference>
<keyword evidence="5" id="KW-0520">NAD</keyword>
<reference evidence="6 7" key="1">
    <citation type="journal article" date="2024" name="Int. J. Mol. Sci.">
        <title>Exploration of Alicyclobacillus spp. Genome in Search of Antibiotic Resistance.</title>
        <authorList>
            <person name="Bucka-Kolendo J."/>
            <person name="Kiousi D.E."/>
            <person name="Dekowska A."/>
            <person name="Mikolajczuk-Szczyrba A."/>
            <person name="Karadedos D.M."/>
            <person name="Michael P."/>
            <person name="Galanis A."/>
            <person name="Sokolowska B."/>
        </authorList>
    </citation>
    <scope>NUCLEOTIDE SEQUENCE [LARGE SCALE GENOMIC DNA]</scope>
    <source>
        <strain evidence="6 7">KKP 3000</strain>
    </source>
</reference>
<dbReference type="PANTHER" id="PTHR30004">
    <property type="entry name" value="4-HYDROXYTHREONINE-4-PHOSPHATE DEHYDROGENASE"/>
    <property type="match status" value="1"/>
</dbReference>
<evidence type="ECO:0000256" key="5">
    <source>
        <dbReference type="ARBA" id="ARBA00023027"/>
    </source>
</evidence>
<dbReference type="EC" id="1.1.1.262" evidence="6"/>
<comment type="similarity">
    <text evidence="2">Belongs to the PdxA family. PdxA2 subfamily.</text>
</comment>
<proteinExistence type="inferred from homology"/>
<dbReference type="GO" id="GO:0050570">
    <property type="term" value="F:4-hydroxythreonine-4-phosphate dehydrogenase activity"/>
    <property type="evidence" value="ECO:0007669"/>
    <property type="project" value="UniProtKB-EC"/>
</dbReference>
<dbReference type="Gene3D" id="3.40.718.10">
    <property type="entry name" value="Isopropylmalate Dehydrogenase"/>
    <property type="match status" value="1"/>
</dbReference>
<gene>
    <name evidence="6" type="primary">pdxA</name>
    <name evidence="6" type="ORF">KKP3000_002773</name>
</gene>